<accession>A0A9Q3PKN4</accession>
<feature type="region of interest" description="Disordered" evidence="1">
    <location>
        <begin position="1"/>
        <end position="26"/>
    </location>
</feature>
<evidence type="ECO:0000256" key="1">
    <source>
        <dbReference type="SAM" id="MobiDB-lite"/>
    </source>
</evidence>
<gene>
    <name evidence="2" type="ORF">O181_103601</name>
</gene>
<dbReference type="AlphaFoldDB" id="A0A9Q3PKN4"/>
<name>A0A9Q3PKN4_9BASI</name>
<keyword evidence="3" id="KW-1185">Reference proteome</keyword>
<feature type="region of interest" description="Disordered" evidence="1">
    <location>
        <begin position="55"/>
        <end position="77"/>
    </location>
</feature>
<protein>
    <submittedName>
        <fullName evidence="2">Uncharacterized protein</fullName>
    </submittedName>
</protein>
<comment type="caution">
    <text evidence="2">The sequence shown here is derived from an EMBL/GenBank/DDBJ whole genome shotgun (WGS) entry which is preliminary data.</text>
</comment>
<reference evidence="2" key="1">
    <citation type="submission" date="2021-03" db="EMBL/GenBank/DDBJ databases">
        <title>Draft genome sequence of rust myrtle Austropuccinia psidii MF-1, a brazilian biotype.</title>
        <authorList>
            <person name="Quecine M.C."/>
            <person name="Pachon D.M.R."/>
            <person name="Bonatelli M.L."/>
            <person name="Correr F.H."/>
            <person name="Franceschini L.M."/>
            <person name="Leite T.F."/>
            <person name="Margarido G.R.A."/>
            <person name="Almeida C.A."/>
            <person name="Ferrarezi J.A."/>
            <person name="Labate C.A."/>
        </authorList>
    </citation>
    <scope>NUCLEOTIDE SEQUENCE</scope>
    <source>
        <strain evidence="2">MF-1</strain>
    </source>
</reference>
<evidence type="ECO:0000313" key="2">
    <source>
        <dbReference type="EMBL" id="MBW0563886.1"/>
    </source>
</evidence>
<organism evidence="2 3">
    <name type="scientific">Austropuccinia psidii MF-1</name>
    <dbReference type="NCBI Taxonomy" id="1389203"/>
    <lineage>
        <taxon>Eukaryota</taxon>
        <taxon>Fungi</taxon>
        <taxon>Dikarya</taxon>
        <taxon>Basidiomycota</taxon>
        <taxon>Pucciniomycotina</taxon>
        <taxon>Pucciniomycetes</taxon>
        <taxon>Pucciniales</taxon>
        <taxon>Sphaerophragmiaceae</taxon>
        <taxon>Austropuccinia</taxon>
    </lineage>
</organism>
<sequence>MAAKRFENLTGAGITEEDEGKGIKSMSEKLESMCPCYAEMDVLFDHKPNVTPIASYDSQEKDSLNGDDDDFLPDKENDCLESPLNLSPLLCNEDDLVQAENLQDKSQSKYLTHSTQKRNQALTPNVNEKSGSRKRPMDVFAPTYASFLESRQKARETSENAYLEWDRERWNEEKARNMKKQWFEEVKLQKQMEFEEKQHTKKYEFEKEKWNWECELKEKQCQMDLTIVALSSSRPIAELEHILTLINKN</sequence>
<proteinExistence type="predicted"/>
<dbReference type="PANTHER" id="PTHR33246:SF51">
    <property type="entry name" value="MYB_SANT-LIKE DOMAIN-CONTAINING PROTEIN"/>
    <property type="match status" value="1"/>
</dbReference>
<dbReference type="OrthoDB" id="107964at2759"/>
<dbReference type="Proteomes" id="UP000765509">
    <property type="component" value="Unassembled WGS sequence"/>
</dbReference>
<dbReference type="EMBL" id="AVOT02074953">
    <property type="protein sequence ID" value="MBW0563886.1"/>
    <property type="molecule type" value="Genomic_DNA"/>
</dbReference>
<evidence type="ECO:0000313" key="3">
    <source>
        <dbReference type="Proteomes" id="UP000765509"/>
    </source>
</evidence>
<feature type="compositionally biased region" description="Polar residues" evidence="1">
    <location>
        <begin position="108"/>
        <end position="129"/>
    </location>
</feature>
<dbReference type="PANTHER" id="PTHR33246">
    <property type="entry name" value="CCHC-TYPE DOMAIN-CONTAINING PROTEIN"/>
    <property type="match status" value="1"/>
</dbReference>
<feature type="region of interest" description="Disordered" evidence="1">
    <location>
        <begin position="106"/>
        <end position="135"/>
    </location>
</feature>